<comment type="caution">
    <text evidence="9">The sequence shown here is derived from an EMBL/GenBank/DDBJ whole genome shotgun (WGS) entry which is preliminary data.</text>
</comment>
<evidence type="ECO:0000256" key="3">
    <source>
        <dbReference type="ARBA" id="ARBA00022722"/>
    </source>
</evidence>
<dbReference type="PANTHER" id="PTHR33992:SF1">
    <property type="entry name" value="RIBONUCLEASE P PROTEIN COMPONENT"/>
    <property type="match status" value="1"/>
</dbReference>
<evidence type="ECO:0000256" key="6">
    <source>
        <dbReference type="ARBA" id="ARBA00022884"/>
    </source>
</evidence>
<keyword evidence="2 7" id="KW-0819">tRNA processing</keyword>
<keyword evidence="5 7" id="KW-0378">Hydrolase</keyword>
<keyword evidence="6 7" id="KW-0694">RNA-binding</keyword>
<dbReference type="EMBL" id="SPQZ01000003">
    <property type="protein sequence ID" value="TFV98275.1"/>
    <property type="molecule type" value="Genomic_DNA"/>
</dbReference>
<name>A0A4Y9R491_9MICO</name>
<dbReference type="GO" id="GO:0000049">
    <property type="term" value="F:tRNA binding"/>
    <property type="evidence" value="ECO:0007669"/>
    <property type="project" value="UniProtKB-UniRule"/>
</dbReference>
<comment type="subunit">
    <text evidence="7">Consists of a catalytic RNA component (M1 or rnpB) and a protein subunit.</text>
</comment>
<accession>A0A4Y9R491</accession>
<evidence type="ECO:0000313" key="10">
    <source>
        <dbReference type="Proteomes" id="UP000298127"/>
    </source>
</evidence>
<organism evidence="9 10">
    <name type="scientific">Orlajensenia leifsoniae</name>
    <dbReference type="NCBI Taxonomy" id="2561933"/>
    <lineage>
        <taxon>Bacteria</taxon>
        <taxon>Bacillati</taxon>
        <taxon>Actinomycetota</taxon>
        <taxon>Actinomycetes</taxon>
        <taxon>Micrococcales</taxon>
        <taxon>Microbacteriaceae</taxon>
        <taxon>Orlajensenia</taxon>
    </lineage>
</organism>
<dbReference type="PROSITE" id="PS00648">
    <property type="entry name" value="RIBONUCLEASE_P"/>
    <property type="match status" value="1"/>
</dbReference>
<dbReference type="EC" id="3.1.26.5" evidence="7 8"/>
<dbReference type="InterPro" id="IPR000100">
    <property type="entry name" value="RNase_P"/>
</dbReference>
<dbReference type="HAMAP" id="MF_00227">
    <property type="entry name" value="RNase_P"/>
    <property type="match status" value="1"/>
</dbReference>
<comment type="function">
    <text evidence="1 7">RNaseP catalyzes the removal of the 5'-leader sequence from pre-tRNA to produce the mature 5'-terminus. It can also cleave other RNA substrates such as 4.5S RNA. The protein component plays an auxiliary but essential role in vivo by binding to the 5'-leader sequence and broadening the substrate specificity of the ribozyme.</text>
</comment>
<dbReference type="NCBIfam" id="TIGR00188">
    <property type="entry name" value="rnpA"/>
    <property type="match status" value="1"/>
</dbReference>
<keyword evidence="10" id="KW-1185">Reference proteome</keyword>
<evidence type="ECO:0000256" key="8">
    <source>
        <dbReference type="NCBIfam" id="TIGR00188"/>
    </source>
</evidence>
<gene>
    <name evidence="7 9" type="primary">rnpA</name>
    <name evidence="9" type="ORF">E4M00_09705</name>
</gene>
<dbReference type="AlphaFoldDB" id="A0A4Y9R491"/>
<reference evidence="9 10" key="1">
    <citation type="journal article" date="2018" name="J. Microbiol.">
        <title>Leifsonia flava sp. nov., a novel actinobacterium isolated from the rhizosphere of Aquilegia viridiflora.</title>
        <authorList>
            <person name="Cai Y."/>
            <person name="Tao W.Z."/>
            <person name="Ma Y.J."/>
            <person name="Cheng J."/>
            <person name="Zhang M.Y."/>
            <person name="Zhang Y.X."/>
        </authorList>
    </citation>
    <scope>NUCLEOTIDE SEQUENCE [LARGE SCALE GENOMIC DNA]</scope>
    <source>
        <strain evidence="9 10">SYP-B2174</strain>
    </source>
</reference>
<proteinExistence type="inferred from homology"/>
<dbReference type="GO" id="GO:0042781">
    <property type="term" value="F:3'-tRNA processing endoribonuclease activity"/>
    <property type="evidence" value="ECO:0007669"/>
    <property type="project" value="TreeGrafter"/>
</dbReference>
<comment type="catalytic activity">
    <reaction evidence="7">
        <text>Endonucleolytic cleavage of RNA, removing 5'-extranucleotides from tRNA precursor.</text>
        <dbReference type="EC" id="3.1.26.5"/>
    </reaction>
</comment>
<comment type="similarity">
    <text evidence="7">Belongs to the RnpA family.</text>
</comment>
<dbReference type="GO" id="GO:0004526">
    <property type="term" value="F:ribonuclease P activity"/>
    <property type="evidence" value="ECO:0007669"/>
    <property type="project" value="UniProtKB-UniRule"/>
</dbReference>
<dbReference type="Proteomes" id="UP000298127">
    <property type="component" value="Unassembled WGS sequence"/>
</dbReference>
<dbReference type="RefSeq" id="WP_056170054.1">
    <property type="nucleotide sequence ID" value="NZ_SPQZ01000003.1"/>
</dbReference>
<evidence type="ECO:0000256" key="2">
    <source>
        <dbReference type="ARBA" id="ARBA00022694"/>
    </source>
</evidence>
<dbReference type="InterPro" id="IPR020539">
    <property type="entry name" value="RNase_P_CS"/>
</dbReference>
<sequence>MLARANRVTSAGDYKVTVRRGRRFVGANTVAYVRPNPESTQVRFGFIVAKNVGTAVRRNTVRRRLKAASYEMVGSMTPGTDVVIRALPGAFDASWVTLRAEVVRAVTKGVM</sequence>
<dbReference type="SUPFAM" id="SSF54211">
    <property type="entry name" value="Ribosomal protein S5 domain 2-like"/>
    <property type="match status" value="1"/>
</dbReference>
<dbReference type="GO" id="GO:0001682">
    <property type="term" value="P:tRNA 5'-leader removal"/>
    <property type="evidence" value="ECO:0007669"/>
    <property type="project" value="UniProtKB-UniRule"/>
</dbReference>
<dbReference type="GO" id="GO:0030677">
    <property type="term" value="C:ribonuclease P complex"/>
    <property type="evidence" value="ECO:0007669"/>
    <property type="project" value="TreeGrafter"/>
</dbReference>
<dbReference type="PANTHER" id="PTHR33992">
    <property type="entry name" value="RIBONUCLEASE P PROTEIN COMPONENT"/>
    <property type="match status" value="1"/>
</dbReference>
<dbReference type="InterPro" id="IPR020568">
    <property type="entry name" value="Ribosomal_Su5_D2-typ_SF"/>
</dbReference>
<dbReference type="InterPro" id="IPR014721">
    <property type="entry name" value="Ribsml_uS5_D2-typ_fold_subgr"/>
</dbReference>
<evidence type="ECO:0000256" key="4">
    <source>
        <dbReference type="ARBA" id="ARBA00022759"/>
    </source>
</evidence>
<keyword evidence="3 7" id="KW-0540">Nuclease</keyword>
<evidence type="ECO:0000256" key="7">
    <source>
        <dbReference type="HAMAP-Rule" id="MF_00227"/>
    </source>
</evidence>
<evidence type="ECO:0000256" key="1">
    <source>
        <dbReference type="ARBA" id="ARBA00002663"/>
    </source>
</evidence>
<dbReference type="Pfam" id="PF00825">
    <property type="entry name" value="Ribonuclease_P"/>
    <property type="match status" value="1"/>
</dbReference>
<evidence type="ECO:0000256" key="5">
    <source>
        <dbReference type="ARBA" id="ARBA00022801"/>
    </source>
</evidence>
<evidence type="ECO:0000313" key="9">
    <source>
        <dbReference type="EMBL" id="TFV98275.1"/>
    </source>
</evidence>
<keyword evidence="4 7" id="KW-0255">Endonuclease</keyword>
<protein>
    <recommendedName>
        <fullName evidence="7 8">Ribonuclease P protein component</fullName>
        <shortName evidence="7">RNase P protein</shortName>
        <shortName evidence="7">RNaseP protein</shortName>
        <ecNumber evidence="7 8">3.1.26.5</ecNumber>
    </recommendedName>
    <alternativeName>
        <fullName evidence="7">Protein C5</fullName>
    </alternativeName>
</protein>
<dbReference type="Gene3D" id="3.30.230.10">
    <property type="match status" value="1"/>
</dbReference>